<evidence type="ECO:0000313" key="1">
    <source>
        <dbReference type="EMBL" id="CAA7405368.1"/>
    </source>
</evidence>
<dbReference type="AlphaFoldDB" id="A0A7I8L7T4"/>
<organism evidence="1 2">
    <name type="scientific">Spirodela intermedia</name>
    <name type="common">Intermediate duckweed</name>
    <dbReference type="NCBI Taxonomy" id="51605"/>
    <lineage>
        <taxon>Eukaryota</taxon>
        <taxon>Viridiplantae</taxon>
        <taxon>Streptophyta</taxon>
        <taxon>Embryophyta</taxon>
        <taxon>Tracheophyta</taxon>
        <taxon>Spermatophyta</taxon>
        <taxon>Magnoliopsida</taxon>
        <taxon>Liliopsida</taxon>
        <taxon>Araceae</taxon>
        <taxon>Lemnoideae</taxon>
        <taxon>Spirodela</taxon>
    </lineage>
</organism>
<reference evidence="1" key="1">
    <citation type="submission" date="2020-02" db="EMBL/GenBank/DDBJ databases">
        <authorList>
            <person name="Scholz U."/>
            <person name="Mascher M."/>
            <person name="Fiebig A."/>
        </authorList>
    </citation>
    <scope>NUCLEOTIDE SEQUENCE</scope>
</reference>
<accession>A0A7I8L7T4</accession>
<dbReference type="EMBL" id="LR746274">
    <property type="protein sequence ID" value="CAA7405368.1"/>
    <property type="molecule type" value="Genomic_DNA"/>
</dbReference>
<protein>
    <submittedName>
        <fullName evidence="1">Uncharacterized protein</fullName>
    </submittedName>
</protein>
<name>A0A7I8L7T4_SPIIN</name>
<keyword evidence="2" id="KW-1185">Reference proteome</keyword>
<evidence type="ECO:0000313" key="2">
    <source>
        <dbReference type="Proteomes" id="UP000663760"/>
    </source>
</evidence>
<dbReference type="Proteomes" id="UP000663760">
    <property type="component" value="Chromosome 11"/>
</dbReference>
<gene>
    <name evidence="1" type="ORF">SI8410_11016046</name>
</gene>
<proteinExistence type="predicted"/>
<sequence>MEGHETMRKYWKREITVLVILLTVLVTNGRQLHPLSYIMRTPPFSRIPSKRIISIVLRRMRPPSLQ</sequence>